<dbReference type="AlphaFoldDB" id="A0A3M7Q1P3"/>
<protein>
    <submittedName>
        <fullName evidence="1">Uncharacterized protein</fullName>
    </submittedName>
</protein>
<dbReference type="Proteomes" id="UP000276133">
    <property type="component" value="Unassembled WGS sequence"/>
</dbReference>
<gene>
    <name evidence="1" type="ORF">BpHYR1_006451</name>
</gene>
<comment type="caution">
    <text evidence="1">The sequence shown here is derived from an EMBL/GenBank/DDBJ whole genome shotgun (WGS) entry which is preliminary data.</text>
</comment>
<dbReference type="EMBL" id="REGN01007906">
    <property type="protein sequence ID" value="RNA04945.1"/>
    <property type="molecule type" value="Genomic_DNA"/>
</dbReference>
<reference evidence="1 2" key="1">
    <citation type="journal article" date="2018" name="Sci. Rep.">
        <title>Genomic signatures of local adaptation to the degree of environmental predictability in rotifers.</title>
        <authorList>
            <person name="Franch-Gras L."/>
            <person name="Hahn C."/>
            <person name="Garcia-Roger E.M."/>
            <person name="Carmona M.J."/>
            <person name="Serra M."/>
            <person name="Gomez A."/>
        </authorList>
    </citation>
    <scope>NUCLEOTIDE SEQUENCE [LARGE SCALE GENOMIC DNA]</scope>
    <source>
        <strain evidence="1">HYR1</strain>
    </source>
</reference>
<organism evidence="1 2">
    <name type="scientific">Brachionus plicatilis</name>
    <name type="common">Marine rotifer</name>
    <name type="synonym">Brachionus muelleri</name>
    <dbReference type="NCBI Taxonomy" id="10195"/>
    <lineage>
        <taxon>Eukaryota</taxon>
        <taxon>Metazoa</taxon>
        <taxon>Spiralia</taxon>
        <taxon>Gnathifera</taxon>
        <taxon>Rotifera</taxon>
        <taxon>Eurotatoria</taxon>
        <taxon>Monogononta</taxon>
        <taxon>Pseudotrocha</taxon>
        <taxon>Ploima</taxon>
        <taxon>Brachionidae</taxon>
        <taxon>Brachionus</taxon>
    </lineage>
</organism>
<sequence length="100" mass="12069">MKKSWKEINEFVLRVNSSQPRKQILKHGEDFCSNTTIKKLKIVNIIRYDFLYFNSYLFHIIESYYSTSARKNLLNQIKSTVHSRYNDSLYYEYRVTANDV</sequence>
<name>A0A3M7Q1P3_BRAPC</name>
<evidence type="ECO:0000313" key="1">
    <source>
        <dbReference type="EMBL" id="RNA04945.1"/>
    </source>
</evidence>
<evidence type="ECO:0000313" key="2">
    <source>
        <dbReference type="Proteomes" id="UP000276133"/>
    </source>
</evidence>
<keyword evidence="2" id="KW-1185">Reference proteome</keyword>
<proteinExistence type="predicted"/>
<accession>A0A3M7Q1P3</accession>